<evidence type="ECO:0000313" key="1">
    <source>
        <dbReference type="EMBL" id="KJJ86327.1"/>
    </source>
</evidence>
<dbReference type="Proteomes" id="UP000032541">
    <property type="component" value="Unassembled WGS sequence"/>
</dbReference>
<proteinExistence type="predicted"/>
<name>A0AAP0YSS8_PREIN</name>
<accession>A0AAP0YSS8</accession>
<dbReference type="EMBL" id="ATMK01000029">
    <property type="protein sequence ID" value="KJJ86327.1"/>
    <property type="molecule type" value="Genomic_DNA"/>
</dbReference>
<reference evidence="1 2" key="1">
    <citation type="journal article" date="2015" name="BMC Genomics">
        <title>Comparative genome analysis of Prevotella intermedia strain isolated from infected root canal reveals features related to pathogenicity and adaptation.</title>
        <authorList>
            <person name="Ruan Y."/>
            <person name="Shen L."/>
            <person name="Zou Y."/>
            <person name="Qi Z."/>
            <person name="Yin J."/>
            <person name="Jiang J."/>
            <person name="Guo L."/>
            <person name="He L."/>
            <person name="Chen Z."/>
            <person name="Tang Z."/>
            <person name="Qin S."/>
        </authorList>
    </citation>
    <scope>NUCLEOTIDE SEQUENCE [LARGE SCALE GENOMIC DNA]</scope>
    <source>
        <strain evidence="1 2">ZT</strain>
    </source>
</reference>
<comment type="caution">
    <text evidence="1">The sequence shown here is derived from an EMBL/GenBank/DDBJ whole genome shotgun (WGS) entry which is preliminary data.</text>
</comment>
<gene>
    <name evidence="1" type="ORF">M573_129007</name>
</gene>
<dbReference type="AlphaFoldDB" id="A0AAP0YSS8"/>
<protein>
    <submittedName>
        <fullName evidence="1">Conjugal transfer protein TraA</fullName>
    </submittedName>
</protein>
<organism evidence="1 2">
    <name type="scientific">Prevotella intermedia ZT</name>
    <dbReference type="NCBI Taxonomy" id="1347790"/>
    <lineage>
        <taxon>Bacteria</taxon>
        <taxon>Pseudomonadati</taxon>
        <taxon>Bacteroidota</taxon>
        <taxon>Bacteroidia</taxon>
        <taxon>Bacteroidales</taxon>
        <taxon>Prevotellaceae</taxon>
        <taxon>Prevotella</taxon>
    </lineage>
</organism>
<evidence type="ECO:0000313" key="2">
    <source>
        <dbReference type="Proteomes" id="UP000032541"/>
    </source>
</evidence>
<sequence>MLPQTGDGIDGMVAIHDGDIASSVVMQNACGKYRKRGFADTTLGGSDGKINGLTHILSLL</sequence>